<dbReference type="Pfam" id="PF08448">
    <property type="entry name" value="PAS_4"/>
    <property type="match status" value="1"/>
</dbReference>
<dbReference type="SUPFAM" id="SSF55785">
    <property type="entry name" value="PYP-like sensor domain (PAS domain)"/>
    <property type="match status" value="1"/>
</dbReference>
<keyword evidence="3" id="KW-0597">Phosphoprotein</keyword>
<dbReference type="Gene3D" id="3.30.565.10">
    <property type="entry name" value="Histidine kinase-like ATPase, C-terminal domain"/>
    <property type="match status" value="1"/>
</dbReference>
<dbReference type="Pfam" id="PF02518">
    <property type="entry name" value="HATPase_c"/>
    <property type="match status" value="1"/>
</dbReference>
<keyword evidence="4" id="KW-0808">Transferase</keyword>
<dbReference type="InterPro" id="IPR003594">
    <property type="entry name" value="HATPase_dom"/>
</dbReference>
<reference evidence="9 10" key="1">
    <citation type="submission" date="2023-10" db="EMBL/GenBank/DDBJ databases">
        <title>Hymenobacter endophyticus sp. nov., an isolate from the leaf tissues of wheat.</title>
        <authorList>
            <person name="Dai Y."/>
        </authorList>
    </citation>
    <scope>NUCLEOTIDE SEQUENCE [LARGE SCALE GENOMIC DNA]</scope>
    <source>
        <strain evidence="9 10">ZK17L-C2</strain>
    </source>
</reference>
<dbReference type="SMART" id="SM00387">
    <property type="entry name" value="HATPase_c"/>
    <property type="match status" value="1"/>
</dbReference>
<dbReference type="CDD" id="cd00082">
    <property type="entry name" value="HisKA"/>
    <property type="match status" value="1"/>
</dbReference>
<evidence type="ECO:0000256" key="5">
    <source>
        <dbReference type="ARBA" id="ARBA00022777"/>
    </source>
</evidence>
<evidence type="ECO:0000256" key="3">
    <source>
        <dbReference type="ARBA" id="ARBA00022553"/>
    </source>
</evidence>
<dbReference type="PROSITE" id="PS50113">
    <property type="entry name" value="PAC"/>
    <property type="match status" value="1"/>
</dbReference>
<keyword evidence="6" id="KW-0175">Coiled coil</keyword>
<evidence type="ECO:0000259" key="7">
    <source>
        <dbReference type="PROSITE" id="PS50109"/>
    </source>
</evidence>
<dbReference type="Gene3D" id="3.30.450.20">
    <property type="entry name" value="PAS domain"/>
    <property type="match status" value="1"/>
</dbReference>
<dbReference type="Proteomes" id="UP001250698">
    <property type="component" value="Unassembled WGS sequence"/>
</dbReference>
<dbReference type="InterPro" id="IPR036890">
    <property type="entry name" value="HATPase_C_sf"/>
</dbReference>
<comment type="caution">
    <text evidence="9">The sequence shown here is derived from an EMBL/GenBank/DDBJ whole genome shotgun (WGS) entry which is preliminary data.</text>
</comment>
<feature type="domain" description="PAC" evidence="8">
    <location>
        <begin position="231"/>
        <end position="286"/>
    </location>
</feature>
<dbReference type="EMBL" id="JAWDJT010000001">
    <property type="protein sequence ID" value="MDU0368763.1"/>
    <property type="molecule type" value="Genomic_DNA"/>
</dbReference>
<evidence type="ECO:0000256" key="4">
    <source>
        <dbReference type="ARBA" id="ARBA00022679"/>
    </source>
</evidence>
<accession>A0ABU3TBL8</accession>
<sequence length="555" mass="61951">MLPLAAAAIAPPDTILRDLLAVSLTGIIFYTPLYDPAGSGDIVDFTFEYLNPVAQRMMSMPEVPTVTHNQQWPHSIAHGTFQFHVDAFVSGEPREYNINYQADGYDNYYRLAARRSGAGLLVSFTDTADQPRSPVEIALRQAQTAEKTARADAEAQRQRLHEVLMQLPAHVAVHEGPAQRFTLVNPAYQALAPGRTLLGLPIREAWPELITQGILDVLDQVYQTGEPYIGTEVPVRVDFTRTGHLEQVYYNFVFVALRDAEGQINGMLNFSYDVSEQVLARQQVERLNQELEARVQERTEQLQASNAELNTSNTQLTRTNIDLDNFIYTASHDLKSPISNLEGLLQLLQNELPVPVVQSEYVGSTLTRMTDAVERFKRTIEHLTEVSKLQKEHAPAAAAVNLGTLIQEVCLDMAPLIRESDADIVVAIADVPFVVFAEKNMRSVLFNLLSNALKYRHPARRPRAEIKAYTRAEQIVLEVQDNGLGLEKDQLPKLFGMFQRLHDHVEGTGIGLYMVKRMVENGGGRIEVRSQPGMGTTFSVYLPHPAGILLPVVHP</sequence>
<dbReference type="PROSITE" id="PS50109">
    <property type="entry name" value="HIS_KIN"/>
    <property type="match status" value="1"/>
</dbReference>
<keyword evidence="5 9" id="KW-0418">Kinase</keyword>
<evidence type="ECO:0000313" key="10">
    <source>
        <dbReference type="Proteomes" id="UP001250698"/>
    </source>
</evidence>
<protein>
    <recommendedName>
        <fullName evidence="2">histidine kinase</fullName>
        <ecNumber evidence="2">2.7.13.3</ecNumber>
    </recommendedName>
</protein>
<evidence type="ECO:0000256" key="2">
    <source>
        <dbReference type="ARBA" id="ARBA00012438"/>
    </source>
</evidence>
<dbReference type="InterPro" id="IPR003661">
    <property type="entry name" value="HisK_dim/P_dom"/>
</dbReference>
<dbReference type="InterPro" id="IPR013656">
    <property type="entry name" value="PAS_4"/>
</dbReference>
<evidence type="ECO:0000256" key="6">
    <source>
        <dbReference type="SAM" id="Coils"/>
    </source>
</evidence>
<dbReference type="SUPFAM" id="SSF47384">
    <property type="entry name" value="Homodimeric domain of signal transducing histidine kinase"/>
    <property type="match status" value="1"/>
</dbReference>
<dbReference type="InterPro" id="IPR000700">
    <property type="entry name" value="PAS-assoc_C"/>
</dbReference>
<evidence type="ECO:0000259" key="8">
    <source>
        <dbReference type="PROSITE" id="PS50113"/>
    </source>
</evidence>
<organism evidence="9 10">
    <name type="scientific">Hymenobacter endophyticus</name>
    <dbReference type="NCBI Taxonomy" id="3076335"/>
    <lineage>
        <taxon>Bacteria</taxon>
        <taxon>Pseudomonadati</taxon>
        <taxon>Bacteroidota</taxon>
        <taxon>Cytophagia</taxon>
        <taxon>Cytophagales</taxon>
        <taxon>Hymenobacteraceae</taxon>
        <taxon>Hymenobacter</taxon>
    </lineage>
</organism>
<gene>
    <name evidence="9" type="ORF">ROI90_00025</name>
</gene>
<dbReference type="EC" id="2.7.13.3" evidence="2"/>
<dbReference type="PANTHER" id="PTHR42878:SF15">
    <property type="entry name" value="BACTERIOPHYTOCHROME"/>
    <property type="match status" value="1"/>
</dbReference>
<dbReference type="InterPro" id="IPR004358">
    <property type="entry name" value="Sig_transdc_His_kin-like_C"/>
</dbReference>
<feature type="coiled-coil region" evidence="6">
    <location>
        <begin position="274"/>
        <end position="308"/>
    </location>
</feature>
<dbReference type="GO" id="GO:0016301">
    <property type="term" value="F:kinase activity"/>
    <property type="evidence" value="ECO:0007669"/>
    <property type="project" value="UniProtKB-KW"/>
</dbReference>
<dbReference type="InterPro" id="IPR035965">
    <property type="entry name" value="PAS-like_dom_sf"/>
</dbReference>
<evidence type="ECO:0000313" key="9">
    <source>
        <dbReference type="EMBL" id="MDU0368763.1"/>
    </source>
</evidence>
<comment type="catalytic activity">
    <reaction evidence="1">
        <text>ATP + protein L-histidine = ADP + protein N-phospho-L-histidine.</text>
        <dbReference type="EC" id="2.7.13.3"/>
    </reaction>
</comment>
<proteinExistence type="predicted"/>
<dbReference type="PRINTS" id="PR00344">
    <property type="entry name" value="BCTRLSENSOR"/>
</dbReference>
<dbReference type="Gene3D" id="1.10.287.130">
    <property type="match status" value="1"/>
</dbReference>
<dbReference type="RefSeq" id="WP_315996287.1">
    <property type="nucleotide sequence ID" value="NZ_JAWDJT010000001.1"/>
</dbReference>
<dbReference type="PANTHER" id="PTHR42878">
    <property type="entry name" value="TWO-COMPONENT HISTIDINE KINASE"/>
    <property type="match status" value="1"/>
</dbReference>
<dbReference type="SUPFAM" id="SSF55874">
    <property type="entry name" value="ATPase domain of HSP90 chaperone/DNA topoisomerase II/histidine kinase"/>
    <property type="match status" value="1"/>
</dbReference>
<dbReference type="Pfam" id="PF00512">
    <property type="entry name" value="HisKA"/>
    <property type="match status" value="1"/>
</dbReference>
<dbReference type="InterPro" id="IPR036097">
    <property type="entry name" value="HisK_dim/P_sf"/>
</dbReference>
<keyword evidence="10" id="KW-1185">Reference proteome</keyword>
<feature type="domain" description="Histidine kinase" evidence="7">
    <location>
        <begin position="329"/>
        <end position="546"/>
    </location>
</feature>
<name>A0ABU3TBL8_9BACT</name>
<dbReference type="InterPro" id="IPR050351">
    <property type="entry name" value="BphY/WalK/GraS-like"/>
</dbReference>
<dbReference type="InterPro" id="IPR005467">
    <property type="entry name" value="His_kinase_dom"/>
</dbReference>
<evidence type="ECO:0000256" key="1">
    <source>
        <dbReference type="ARBA" id="ARBA00000085"/>
    </source>
</evidence>
<dbReference type="SMART" id="SM00388">
    <property type="entry name" value="HisKA"/>
    <property type="match status" value="1"/>
</dbReference>